<keyword evidence="3" id="KW-0810">Translation regulation</keyword>
<comment type="caution">
    <text evidence="6">The sequence shown here is derived from an EMBL/GenBank/DDBJ whole genome shotgun (WGS) entry which is preliminary data.</text>
</comment>
<dbReference type="InterPro" id="IPR051367">
    <property type="entry name" value="mRNA_TranslReg/HistoneTransl"/>
</dbReference>
<dbReference type="GO" id="GO:0008494">
    <property type="term" value="F:translation activator activity"/>
    <property type="evidence" value="ECO:0007669"/>
    <property type="project" value="TreeGrafter"/>
</dbReference>
<dbReference type="GO" id="GO:0005829">
    <property type="term" value="C:cytosol"/>
    <property type="evidence" value="ECO:0007669"/>
    <property type="project" value="TreeGrafter"/>
</dbReference>
<dbReference type="Gene3D" id="1.25.40.180">
    <property type="match status" value="1"/>
</dbReference>
<reference evidence="6 7" key="1">
    <citation type="submission" date="2023-11" db="EMBL/GenBank/DDBJ databases">
        <authorList>
            <person name="Okamura Y."/>
        </authorList>
    </citation>
    <scope>NUCLEOTIDE SEQUENCE [LARGE SCALE GENOMIC DNA]</scope>
</reference>
<evidence type="ECO:0000259" key="5">
    <source>
        <dbReference type="SMART" id="SM00543"/>
    </source>
</evidence>
<sequence>MQTQMGVSELQRSYRVQDFASPGVIMRERSFIRPQSHHNMHHNQFPNNGKRRSMILTNAKGKPTLEIYRPPGVRTDGVAVSSGATAGTASTPTSASNKLNVHAKEFTMAKPGDPHNSANRGVIIVFSCASECLIYVKMVRGRYSTSDMSTVGMGFTSVGLQHSRSAVLHAQVPPHYRPVMPPHALLGSASSGNVPHATVGPRVHFKLPQQVIQEKKKSPPSSLTNGNGKSIRPQSFTPGLKRSKSLTSADTLASGMAALGLAADAGDLGTFPPEIQECIDKALEDPNAVCARTLMDAVGHLVSRAVESPRYALPAARRCIAVVEREQTETFLESLLNTCQQWYHDREKLLGTVVGGGRPRLMAFLSFLLEMYCQLRRRAIQRRGASAQPGQVLLTLICKCCEDCIRQPVPSPSDTENLFFVLTYIGRDLETQLPGDLERLLTAVRDAFINTAAAPSIRRTLLQLIELHASRWQLPGCAVLYYYPSSNTSSEGDGTSCRALYTVDPHGNSVGGLDPPRSFEMRKQTRSQQWDKFCMAIQICACESFWVVLLSLLCYS</sequence>
<dbReference type="AlphaFoldDB" id="A0AAV1JRH5"/>
<comment type="subcellular location">
    <subcellularLocation>
        <location evidence="1">Cytoplasm</location>
    </subcellularLocation>
</comment>
<keyword evidence="2" id="KW-0963">Cytoplasm</keyword>
<dbReference type="Pfam" id="PF02854">
    <property type="entry name" value="MIF4G"/>
    <property type="match status" value="1"/>
</dbReference>
<evidence type="ECO:0000313" key="7">
    <source>
        <dbReference type="Proteomes" id="UP001497472"/>
    </source>
</evidence>
<proteinExistence type="predicted"/>
<keyword evidence="7" id="KW-1185">Reference proteome</keyword>
<dbReference type="SUPFAM" id="SSF48371">
    <property type="entry name" value="ARM repeat"/>
    <property type="match status" value="1"/>
</dbReference>
<dbReference type="InterPro" id="IPR003890">
    <property type="entry name" value="MIF4G-like_typ-3"/>
</dbReference>
<dbReference type="GO" id="GO:0006446">
    <property type="term" value="P:regulation of translational initiation"/>
    <property type="evidence" value="ECO:0007669"/>
    <property type="project" value="TreeGrafter"/>
</dbReference>
<dbReference type="FunFam" id="1.25.40.180:FF:000039">
    <property type="entry name" value="Uncharacterized protein, isoform B"/>
    <property type="match status" value="1"/>
</dbReference>
<name>A0AAV1JRH5_9NEOP</name>
<feature type="compositionally biased region" description="Polar residues" evidence="4">
    <location>
        <begin position="219"/>
        <end position="237"/>
    </location>
</feature>
<dbReference type="Proteomes" id="UP001497472">
    <property type="component" value="Unassembled WGS sequence"/>
</dbReference>
<evidence type="ECO:0000256" key="2">
    <source>
        <dbReference type="ARBA" id="ARBA00022490"/>
    </source>
</evidence>
<gene>
    <name evidence="6" type="ORF">LNINA_LOCUS10460</name>
</gene>
<evidence type="ECO:0000256" key="4">
    <source>
        <dbReference type="SAM" id="MobiDB-lite"/>
    </source>
</evidence>
<organism evidence="6 7">
    <name type="scientific">Leptosia nina</name>
    <dbReference type="NCBI Taxonomy" id="320188"/>
    <lineage>
        <taxon>Eukaryota</taxon>
        <taxon>Metazoa</taxon>
        <taxon>Ecdysozoa</taxon>
        <taxon>Arthropoda</taxon>
        <taxon>Hexapoda</taxon>
        <taxon>Insecta</taxon>
        <taxon>Pterygota</taxon>
        <taxon>Neoptera</taxon>
        <taxon>Endopterygota</taxon>
        <taxon>Lepidoptera</taxon>
        <taxon>Glossata</taxon>
        <taxon>Ditrysia</taxon>
        <taxon>Papilionoidea</taxon>
        <taxon>Pieridae</taxon>
        <taxon>Pierinae</taxon>
        <taxon>Leptosia</taxon>
    </lineage>
</organism>
<evidence type="ECO:0000256" key="1">
    <source>
        <dbReference type="ARBA" id="ARBA00004496"/>
    </source>
</evidence>
<dbReference type="SMART" id="SM00543">
    <property type="entry name" value="MIF4G"/>
    <property type="match status" value="1"/>
</dbReference>
<evidence type="ECO:0000256" key="3">
    <source>
        <dbReference type="ARBA" id="ARBA00022845"/>
    </source>
</evidence>
<dbReference type="PANTHER" id="PTHR23254">
    <property type="entry name" value="EIF4G DOMAIN PROTEIN"/>
    <property type="match status" value="1"/>
</dbReference>
<dbReference type="InterPro" id="IPR016024">
    <property type="entry name" value="ARM-type_fold"/>
</dbReference>
<dbReference type="GO" id="GO:0003723">
    <property type="term" value="F:RNA binding"/>
    <property type="evidence" value="ECO:0007669"/>
    <property type="project" value="InterPro"/>
</dbReference>
<accession>A0AAV1JRH5</accession>
<feature type="domain" description="MIF4G" evidence="5">
    <location>
        <begin position="258"/>
        <end position="471"/>
    </location>
</feature>
<evidence type="ECO:0000313" key="6">
    <source>
        <dbReference type="EMBL" id="CAK1551305.1"/>
    </source>
</evidence>
<dbReference type="EMBL" id="CAVLEF010000122">
    <property type="protein sequence ID" value="CAK1551305.1"/>
    <property type="molecule type" value="Genomic_DNA"/>
</dbReference>
<dbReference type="PANTHER" id="PTHR23254:SF16">
    <property type="entry name" value="CBP80_20-DEPENDENT TRANSLATION INITIATION FACTOR"/>
    <property type="match status" value="1"/>
</dbReference>
<protein>
    <recommendedName>
        <fullName evidence="5">MIF4G domain-containing protein</fullName>
    </recommendedName>
</protein>
<feature type="region of interest" description="Disordered" evidence="4">
    <location>
        <begin position="212"/>
        <end position="243"/>
    </location>
</feature>